<gene>
    <name evidence="3" type="ORF">ADICYQ_2623</name>
</gene>
<dbReference type="OrthoDB" id="9807064at2"/>
<proteinExistence type="predicted"/>
<name>S7VE91_9BACT</name>
<dbReference type="STRING" id="641524.ADICYQ_2623"/>
<dbReference type="Proteomes" id="UP000014974">
    <property type="component" value="Unassembled WGS sequence"/>
</dbReference>
<accession>S7VE91</accession>
<feature type="domain" description="BPL/LPL catalytic" evidence="2">
    <location>
        <begin position="16"/>
        <end position="187"/>
    </location>
</feature>
<sequence length="272" mass="30919">MHKILANTVFLGKEIINLTDCHSTNEVALSMVRSGLAKEGTVIITPKQIRGKGQRGSLWESQPGYNLTFTMVFYPTFLSVDEQFMLNMAVAIGVQKGLNQFIKGIKVKWPNDFYLDDKKLGGMLIENRLKGRFLESTIVGVGINVNQIDFSVANAISLKSISGEKFDLNEVLNEVLEKVEQQYLHLKSESFKSIMENYQKVLYLFGEWATYDDGEIFKGKIIGIGNYGHLEMCKQNGQVARYELKQIKLIKKTDFHLCLLITKFVKIFLETI</sequence>
<evidence type="ECO:0000313" key="4">
    <source>
        <dbReference type="Proteomes" id="UP000014974"/>
    </source>
</evidence>
<dbReference type="PANTHER" id="PTHR12835:SF5">
    <property type="entry name" value="BIOTIN--PROTEIN LIGASE"/>
    <property type="match status" value="1"/>
</dbReference>
<reference evidence="3 4" key="1">
    <citation type="journal article" date="2013" name="Genome Announc.">
        <title>Draft Genome Sequence of Cyclobacterium qasimii Strain M12-11BT, Isolated from Arctic Marine Sediment.</title>
        <authorList>
            <person name="Shivaji S."/>
            <person name="Ara S."/>
            <person name="Singh A."/>
            <person name="Kumar Pinnaka A."/>
        </authorList>
    </citation>
    <scope>NUCLEOTIDE SEQUENCE [LARGE SCALE GENOMIC DNA]</scope>
    <source>
        <strain evidence="3 4">M12-11B</strain>
    </source>
</reference>
<dbReference type="NCBIfam" id="TIGR00121">
    <property type="entry name" value="birA_ligase"/>
    <property type="match status" value="1"/>
</dbReference>
<organism evidence="3 4">
    <name type="scientific">Cyclobacterium qasimii M12-11B</name>
    <dbReference type="NCBI Taxonomy" id="641524"/>
    <lineage>
        <taxon>Bacteria</taxon>
        <taxon>Pseudomonadati</taxon>
        <taxon>Bacteroidota</taxon>
        <taxon>Cytophagia</taxon>
        <taxon>Cytophagales</taxon>
        <taxon>Cyclobacteriaceae</taxon>
        <taxon>Cyclobacterium</taxon>
    </lineage>
</organism>
<dbReference type="GO" id="GO:0005737">
    <property type="term" value="C:cytoplasm"/>
    <property type="evidence" value="ECO:0007669"/>
    <property type="project" value="TreeGrafter"/>
</dbReference>
<dbReference type="EMBL" id="ATNM01000105">
    <property type="protein sequence ID" value="EPR68331.1"/>
    <property type="molecule type" value="Genomic_DNA"/>
</dbReference>
<dbReference type="InterPro" id="IPR045864">
    <property type="entry name" value="aa-tRNA-synth_II/BPL/LPL"/>
</dbReference>
<evidence type="ECO:0000256" key="1">
    <source>
        <dbReference type="ARBA" id="ARBA00022598"/>
    </source>
</evidence>
<dbReference type="Gene3D" id="3.30.930.10">
    <property type="entry name" value="Bira Bifunctional Protein, Domain 2"/>
    <property type="match status" value="1"/>
</dbReference>
<dbReference type="PANTHER" id="PTHR12835">
    <property type="entry name" value="BIOTIN PROTEIN LIGASE"/>
    <property type="match status" value="1"/>
</dbReference>
<dbReference type="RefSeq" id="WP_020892868.1">
    <property type="nucleotide sequence ID" value="NZ_ATNM01000105.1"/>
</dbReference>
<dbReference type="InterPro" id="IPR004143">
    <property type="entry name" value="BPL_LPL_catalytic"/>
</dbReference>
<protein>
    <submittedName>
        <fullName evidence="3">Biotin--protein ligase</fullName>
    </submittedName>
</protein>
<keyword evidence="1 3" id="KW-0436">Ligase</keyword>
<dbReference type="GO" id="GO:0004077">
    <property type="term" value="F:biotin--[biotin carboxyl-carrier protein] ligase activity"/>
    <property type="evidence" value="ECO:0007669"/>
    <property type="project" value="InterPro"/>
</dbReference>
<dbReference type="PATRIC" id="fig|641524.5.peg.2602"/>
<dbReference type="InterPro" id="IPR004408">
    <property type="entry name" value="Biotin_CoA_COase_ligase"/>
</dbReference>
<dbReference type="SUPFAM" id="SSF55681">
    <property type="entry name" value="Class II aaRS and biotin synthetases"/>
    <property type="match status" value="1"/>
</dbReference>
<dbReference type="AlphaFoldDB" id="S7VE91"/>
<evidence type="ECO:0000313" key="3">
    <source>
        <dbReference type="EMBL" id="EPR68331.1"/>
    </source>
</evidence>
<comment type="caution">
    <text evidence="3">The sequence shown here is derived from an EMBL/GenBank/DDBJ whole genome shotgun (WGS) entry which is preliminary data.</text>
</comment>
<dbReference type="CDD" id="cd16442">
    <property type="entry name" value="BPL"/>
    <property type="match status" value="1"/>
</dbReference>
<dbReference type="eggNOG" id="COG0340">
    <property type="taxonomic scope" value="Bacteria"/>
</dbReference>
<evidence type="ECO:0000259" key="2">
    <source>
        <dbReference type="PROSITE" id="PS51733"/>
    </source>
</evidence>
<dbReference type="PROSITE" id="PS51733">
    <property type="entry name" value="BPL_LPL_CATALYTIC"/>
    <property type="match status" value="1"/>
</dbReference>
<dbReference type="Pfam" id="PF03099">
    <property type="entry name" value="BPL_LplA_LipB"/>
    <property type="match status" value="1"/>
</dbReference>